<dbReference type="EMBL" id="JAINUF010000003">
    <property type="protein sequence ID" value="KAJ8368926.1"/>
    <property type="molecule type" value="Genomic_DNA"/>
</dbReference>
<dbReference type="OrthoDB" id="8937789at2759"/>
<proteinExistence type="predicted"/>
<accession>A0A9Q1J6B0</accession>
<name>A0A9Q1J6B0_SYNKA</name>
<dbReference type="Proteomes" id="UP001152622">
    <property type="component" value="Chromosome 3"/>
</dbReference>
<evidence type="ECO:0000256" key="1">
    <source>
        <dbReference type="SAM" id="MobiDB-lite"/>
    </source>
</evidence>
<keyword evidence="3" id="KW-1185">Reference proteome</keyword>
<reference evidence="2" key="1">
    <citation type="journal article" date="2023" name="Science">
        <title>Genome structures resolve the early diversification of teleost fishes.</title>
        <authorList>
            <person name="Parey E."/>
            <person name="Louis A."/>
            <person name="Montfort J."/>
            <person name="Bouchez O."/>
            <person name="Roques C."/>
            <person name="Iampietro C."/>
            <person name="Lluch J."/>
            <person name="Castinel A."/>
            <person name="Donnadieu C."/>
            <person name="Desvignes T."/>
            <person name="Floi Bucao C."/>
            <person name="Jouanno E."/>
            <person name="Wen M."/>
            <person name="Mejri S."/>
            <person name="Dirks R."/>
            <person name="Jansen H."/>
            <person name="Henkel C."/>
            <person name="Chen W.J."/>
            <person name="Zahm M."/>
            <person name="Cabau C."/>
            <person name="Klopp C."/>
            <person name="Thompson A.W."/>
            <person name="Robinson-Rechavi M."/>
            <person name="Braasch I."/>
            <person name="Lecointre G."/>
            <person name="Bobe J."/>
            <person name="Postlethwait J.H."/>
            <person name="Berthelot C."/>
            <person name="Roest Crollius H."/>
            <person name="Guiguen Y."/>
        </authorList>
    </citation>
    <scope>NUCLEOTIDE SEQUENCE</scope>
    <source>
        <strain evidence="2">WJC10195</strain>
    </source>
</reference>
<evidence type="ECO:0000313" key="2">
    <source>
        <dbReference type="EMBL" id="KAJ8368926.1"/>
    </source>
</evidence>
<gene>
    <name evidence="2" type="ORF">SKAU_G00089540</name>
</gene>
<feature type="compositionally biased region" description="Pro residues" evidence="1">
    <location>
        <begin position="14"/>
        <end position="27"/>
    </location>
</feature>
<feature type="region of interest" description="Disordered" evidence="1">
    <location>
        <begin position="1"/>
        <end position="82"/>
    </location>
</feature>
<organism evidence="2 3">
    <name type="scientific">Synaphobranchus kaupii</name>
    <name type="common">Kaup's arrowtooth eel</name>
    <dbReference type="NCBI Taxonomy" id="118154"/>
    <lineage>
        <taxon>Eukaryota</taxon>
        <taxon>Metazoa</taxon>
        <taxon>Chordata</taxon>
        <taxon>Craniata</taxon>
        <taxon>Vertebrata</taxon>
        <taxon>Euteleostomi</taxon>
        <taxon>Actinopterygii</taxon>
        <taxon>Neopterygii</taxon>
        <taxon>Teleostei</taxon>
        <taxon>Anguilliformes</taxon>
        <taxon>Synaphobranchidae</taxon>
        <taxon>Synaphobranchus</taxon>
    </lineage>
</organism>
<evidence type="ECO:0000313" key="3">
    <source>
        <dbReference type="Proteomes" id="UP001152622"/>
    </source>
</evidence>
<dbReference type="AlphaFoldDB" id="A0A9Q1J6B0"/>
<protein>
    <submittedName>
        <fullName evidence="2">Uncharacterized protein</fullName>
    </submittedName>
</protein>
<sequence length="146" mass="15378">MEGSLLPIPRRTAPRPPPPHPSSPRPPLDNSGSNPPAPHASVVLETSCSSEGPAEGDRCVGTCHPPPVPPRPHPLLPRVADKDNCPASDGVMDVVGLLDSLIEVPAGDRKGEQLPFQVTDSNIRNIIHPSLHFNTLGNGPTALEKT</sequence>
<comment type="caution">
    <text evidence="2">The sequence shown here is derived from an EMBL/GenBank/DDBJ whole genome shotgun (WGS) entry which is preliminary data.</text>
</comment>
<feature type="compositionally biased region" description="Pro residues" evidence="1">
    <location>
        <begin position="64"/>
        <end position="75"/>
    </location>
</feature>